<feature type="domain" description="Peptidase S1" evidence="3">
    <location>
        <begin position="60"/>
        <end position="252"/>
    </location>
</feature>
<dbReference type="Proteomes" id="UP000494165">
    <property type="component" value="Unassembled WGS sequence"/>
</dbReference>
<accession>A0A8S1E4M7</accession>
<evidence type="ECO:0000313" key="4">
    <source>
        <dbReference type="EMBL" id="CAB3387868.1"/>
    </source>
</evidence>
<dbReference type="Gene3D" id="2.40.10.10">
    <property type="entry name" value="Trypsin-like serine proteases"/>
    <property type="match status" value="1"/>
</dbReference>
<dbReference type="EMBL" id="CADEPI010000644">
    <property type="protein sequence ID" value="CAB3387868.1"/>
    <property type="molecule type" value="Genomic_DNA"/>
</dbReference>
<evidence type="ECO:0000313" key="5">
    <source>
        <dbReference type="Proteomes" id="UP000494165"/>
    </source>
</evidence>
<comment type="caution">
    <text evidence="4">The sequence shown here is derived from an EMBL/GenBank/DDBJ whole genome shotgun (WGS) entry which is preliminary data.</text>
</comment>
<proteinExistence type="predicted"/>
<evidence type="ECO:0000259" key="3">
    <source>
        <dbReference type="PROSITE" id="PS50240"/>
    </source>
</evidence>
<protein>
    <recommendedName>
        <fullName evidence="3">Peptidase S1 domain-containing protein</fullName>
    </recommendedName>
</protein>
<organism evidence="4 5">
    <name type="scientific">Cloeon dipterum</name>
    <dbReference type="NCBI Taxonomy" id="197152"/>
    <lineage>
        <taxon>Eukaryota</taxon>
        <taxon>Metazoa</taxon>
        <taxon>Ecdysozoa</taxon>
        <taxon>Arthropoda</taxon>
        <taxon>Hexapoda</taxon>
        <taxon>Insecta</taxon>
        <taxon>Pterygota</taxon>
        <taxon>Palaeoptera</taxon>
        <taxon>Ephemeroptera</taxon>
        <taxon>Pisciforma</taxon>
        <taxon>Baetidae</taxon>
        <taxon>Cloeon</taxon>
    </lineage>
</organism>
<dbReference type="PROSITE" id="PS50240">
    <property type="entry name" value="TRYPSIN_DOM"/>
    <property type="match status" value="1"/>
</dbReference>
<dbReference type="OrthoDB" id="5597713at2759"/>
<gene>
    <name evidence="4" type="ORF">CLODIP_2_CD09072</name>
</gene>
<dbReference type="AlphaFoldDB" id="A0A8S1E4M7"/>
<evidence type="ECO:0000256" key="2">
    <source>
        <dbReference type="SAM" id="MobiDB-lite"/>
    </source>
</evidence>
<dbReference type="PANTHER" id="PTHR24250">
    <property type="entry name" value="CHYMOTRYPSIN-RELATED"/>
    <property type="match status" value="1"/>
</dbReference>
<dbReference type="SMART" id="SM00020">
    <property type="entry name" value="Tryp_SPc"/>
    <property type="match status" value="1"/>
</dbReference>
<dbReference type="InterPro" id="IPR009003">
    <property type="entry name" value="Peptidase_S1_PA"/>
</dbReference>
<feature type="region of interest" description="Disordered" evidence="2">
    <location>
        <begin position="1"/>
        <end position="27"/>
    </location>
</feature>
<name>A0A8S1E4M7_9INSE</name>
<dbReference type="GO" id="GO:0004252">
    <property type="term" value="F:serine-type endopeptidase activity"/>
    <property type="evidence" value="ECO:0007669"/>
    <property type="project" value="InterPro"/>
</dbReference>
<dbReference type="SUPFAM" id="SSF50494">
    <property type="entry name" value="Trypsin-like serine proteases"/>
    <property type="match status" value="1"/>
</dbReference>
<sequence length="252" mass="28312">TNNNNYHYHNTTTNNNHNHHTTTNNNNNNYYYYHTTTNNNNNNHNNHHQTTTTTNIYHRVLTTQKCCIGAETFSIFIGGIDEPRRPIGKSTKCKNHDSSNIDDGVCVIHLDAPVSGERFTTIRLPSSSQCSETFEGNKATITAWSRTLNDDPSDTRLIHTDVIVNEKKVCKWANPELSTEGTMCTRDTKEPDDCGGYAGDPLTITDTDGEETQIGIASFGPHTKADCYREIGSPDGFVRITSYQYLINIWSD</sequence>
<keyword evidence="1" id="KW-1015">Disulfide bond</keyword>
<dbReference type="InterPro" id="IPR043504">
    <property type="entry name" value="Peptidase_S1_PA_chymotrypsin"/>
</dbReference>
<keyword evidence="5" id="KW-1185">Reference proteome</keyword>
<evidence type="ECO:0000256" key="1">
    <source>
        <dbReference type="ARBA" id="ARBA00023157"/>
    </source>
</evidence>
<feature type="non-terminal residue" evidence="4">
    <location>
        <position position="1"/>
    </location>
</feature>
<dbReference type="InterPro" id="IPR001254">
    <property type="entry name" value="Trypsin_dom"/>
</dbReference>
<dbReference type="GO" id="GO:0006508">
    <property type="term" value="P:proteolysis"/>
    <property type="evidence" value="ECO:0007669"/>
    <property type="project" value="InterPro"/>
</dbReference>
<reference evidence="4 5" key="1">
    <citation type="submission" date="2020-04" db="EMBL/GenBank/DDBJ databases">
        <authorList>
            <person name="Alioto T."/>
            <person name="Alioto T."/>
            <person name="Gomez Garrido J."/>
        </authorList>
    </citation>
    <scope>NUCLEOTIDE SEQUENCE [LARGE SCALE GENOMIC DNA]</scope>
</reference>